<organism evidence="1 2">
    <name type="scientific">Dyella japonica</name>
    <dbReference type="NCBI Taxonomy" id="231455"/>
    <lineage>
        <taxon>Bacteria</taxon>
        <taxon>Pseudomonadati</taxon>
        <taxon>Pseudomonadota</taxon>
        <taxon>Gammaproteobacteria</taxon>
        <taxon>Lysobacterales</taxon>
        <taxon>Rhodanobacteraceae</taxon>
        <taxon>Dyella</taxon>
    </lineage>
</organism>
<protein>
    <submittedName>
        <fullName evidence="1">Uncharacterized protein</fullName>
    </submittedName>
</protein>
<evidence type="ECO:0000313" key="2">
    <source>
        <dbReference type="Proteomes" id="UP001549184"/>
    </source>
</evidence>
<dbReference type="Proteomes" id="UP001549184">
    <property type="component" value="Unassembled WGS sequence"/>
</dbReference>
<dbReference type="EMBL" id="JBEPMU010000005">
    <property type="protein sequence ID" value="MET3653812.1"/>
    <property type="molecule type" value="Genomic_DNA"/>
</dbReference>
<keyword evidence="2" id="KW-1185">Reference proteome</keyword>
<name>A0ABV2JYA8_9GAMM</name>
<evidence type="ECO:0000313" key="1">
    <source>
        <dbReference type="EMBL" id="MET3653812.1"/>
    </source>
</evidence>
<gene>
    <name evidence="1" type="ORF">ABIC75_003549</name>
</gene>
<proteinExistence type="predicted"/>
<accession>A0ABV2JYA8</accession>
<sequence>MRGLLSFGRLSRSNCAVIRRCDRSQCRQVHEHLSQFVIPANPRGGESRRCFSTAEGWSSSDFALGYRESVARSYAAISPACRLRSGRFDRLPPLESLFFCWPKRKVTQRKWPLELAASCWDKPERLRMVVAGHPWEAIQRILRSAAQRARIAEDLKRGPASRRPLLWLRSSRSYAMHRISPSPLVGEGWGEGAGAREIVATRALVVTLRGPRMTTAGGWRKARRVAAGMRPVFRQDTDVLSKNPVTRPRT</sequence>
<comment type="caution">
    <text evidence="1">The sequence shown here is derived from an EMBL/GenBank/DDBJ whole genome shotgun (WGS) entry which is preliminary data.</text>
</comment>
<reference evidence="1 2" key="1">
    <citation type="submission" date="2024-06" db="EMBL/GenBank/DDBJ databases">
        <title>Sorghum-associated microbial communities from plants grown in Nebraska, USA.</title>
        <authorList>
            <person name="Schachtman D."/>
        </authorList>
    </citation>
    <scope>NUCLEOTIDE SEQUENCE [LARGE SCALE GENOMIC DNA]</scope>
    <source>
        <strain evidence="1 2">1073</strain>
    </source>
</reference>